<dbReference type="InterPro" id="IPR013740">
    <property type="entry name" value="Redoxin"/>
</dbReference>
<evidence type="ECO:0000256" key="1">
    <source>
        <dbReference type="SAM" id="SignalP"/>
    </source>
</evidence>
<dbReference type="AlphaFoldDB" id="A0A939JB14"/>
<evidence type="ECO:0000259" key="2">
    <source>
        <dbReference type="PROSITE" id="PS51352"/>
    </source>
</evidence>
<dbReference type="Proteomes" id="UP000664144">
    <property type="component" value="Unassembled WGS sequence"/>
</dbReference>
<keyword evidence="4" id="KW-1185">Reference proteome</keyword>
<feature type="chain" id="PRO_5037005576" evidence="1">
    <location>
        <begin position="21"/>
        <end position="374"/>
    </location>
</feature>
<dbReference type="EMBL" id="JAFLQZ010000006">
    <property type="protein sequence ID" value="MBO0358676.1"/>
    <property type="molecule type" value="Genomic_DNA"/>
</dbReference>
<dbReference type="CDD" id="cd02966">
    <property type="entry name" value="TlpA_like_family"/>
    <property type="match status" value="1"/>
</dbReference>
<gene>
    <name evidence="3" type="ORF">J0X19_12025</name>
</gene>
<feature type="signal peptide" evidence="1">
    <location>
        <begin position="1"/>
        <end position="20"/>
    </location>
</feature>
<accession>A0A939JB14</accession>
<dbReference type="InterPro" id="IPR036249">
    <property type="entry name" value="Thioredoxin-like_sf"/>
</dbReference>
<feature type="domain" description="Thioredoxin" evidence="2">
    <location>
        <begin position="235"/>
        <end position="373"/>
    </location>
</feature>
<dbReference type="Pfam" id="PF08534">
    <property type="entry name" value="Redoxin"/>
    <property type="match status" value="1"/>
</dbReference>
<dbReference type="PROSITE" id="PS51352">
    <property type="entry name" value="THIOREDOXIN_2"/>
    <property type="match status" value="1"/>
</dbReference>
<dbReference type="PANTHER" id="PTHR42852">
    <property type="entry name" value="THIOL:DISULFIDE INTERCHANGE PROTEIN DSBE"/>
    <property type="match status" value="1"/>
</dbReference>
<dbReference type="SUPFAM" id="SSF52833">
    <property type="entry name" value="Thioredoxin-like"/>
    <property type="match status" value="1"/>
</dbReference>
<dbReference type="InterPro" id="IPR013766">
    <property type="entry name" value="Thioredoxin_domain"/>
</dbReference>
<evidence type="ECO:0000313" key="3">
    <source>
        <dbReference type="EMBL" id="MBO0358676.1"/>
    </source>
</evidence>
<evidence type="ECO:0000313" key="4">
    <source>
        <dbReference type="Proteomes" id="UP000664144"/>
    </source>
</evidence>
<comment type="caution">
    <text evidence="3">The sequence shown here is derived from an EMBL/GenBank/DDBJ whole genome shotgun (WGS) entry which is preliminary data.</text>
</comment>
<name>A0A939JB14_9BACT</name>
<proteinExistence type="predicted"/>
<protein>
    <submittedName>
        <fullName evidence="3">TlpA family protein disulfide reductase</fullName>
    </submittedName>
</protein>
<keyword evidence="1" id="KW-0732">Signal</keyword>
<reference evidence="3" key="1">
    <citation type="submission" date="2021-03" db="EMBL/GenBank/DDBJ databases">
        <authorList>
            <person name="Kim M.K."/>
        </authorList>
    </citation>
    <scope>NUCLEOTIDE SEQUENCE</scope>
    <source>
        <strain evidence="3">BT186</strain>
    </source>
</reference>
<dbReference type="RefSeq" id="WP_206984599.1">
    <property type="nucleotide sequence ID" value="NZ_JAFLQZ010000006.1"/>
</dbReference>
<dbReference type="InterPro" id="IPR050553">
    <property type="entry name" value="Thioredoxin_ResA/DsbE_sf"/>
</dbReference>
<dbReference type="PANTHER" id="PTHR42852:SF13">
    <property type="entry name" value="PROTEIN DIPZ"/>
    <property type="match status" value="1"/>
</dbReference>
<organism evidence="3 4">
    <name type="scientific">Hymenobacter telluris</name>
    <dbReference type="NCBI Taxonomy" id="2816474"/>
    <lineage>
        <taxon>Bacteria</taxon>
        <taxon>Pseudomonadati</taxon>
        <taxon>Bacteroidota</taxon>
        <taxon>Cytophagia</taxon>
        <taxon>Cytophagales</taxon>
        <taxon>Hymenobacteraceae</taxon>
        <taxon>Hymenobacter</taxon>
    </lineage>
</organism>
<dbReference type="GO" id="GO:0016491">
    <property type="term" value="F:oxidoreductase activity"/>
    <property type="evidence" value="ECO:0007669"/>
    <property type="project" value="InterPro"/>
</dbReference>
<dbReference type="Gene3D" id="3.40.30.10">
    <property type="entry name" value="Glutaredoxin"/>
    <property type="match status" value="1"/>
</dbReference>
<sequence>MKLGMCFSLFMTCIVQLNWAQTGAERLQQYQQTLRTVHTVGYNVQRIDTFGNGSVWNHAGQVLMQRNPTSKILASSFVASRPDKALSYHYNGNVGFALDDKAKTFEIEKDPYEPSVLGSPTGQMLSEELLTIDPSYQTVTYSATPQGGVFHLQYPDQPNVDVLDRHTYLLLDAATGLPRVIKTTQVRGGGKWTTIKTISNLRVNAPTDVDTLQKQAFLTTYTPIVTAPLAVSTPSMRGQIAPAFKLASFDKQLVNLTAYRGKVVLLDFWATTCSPCIGSMPTIQQMQNQYKKQGLVVLGVLLNDESTEKAQGILRRQRATYTNLLGSKAVASAYHIESFPRYIVIGKDGKIALDQVGGPHMEQVEAAIKSALDK</sequence>